<name>A0A382HLB3_9ZZZZ</name>
<proteinExistence type="predicted"/>
<evidence type="ECO:0000256" key="1">
    <source>
        <dbReference type="SAM" id="MobiDB-lite"/>
    </source>
</evidence>
<dbReference type="AlphaFoldDB" id="A0A382HLB3"/>
<feature type="region of interest" description="Disordered" evidence="1">
    <location>
        <begin position="1"/>
        <end position="22"/>
    </location>
</feature>
<dbReference type="EMBL" id="UINC01061956">
    <property type="protein sequence ID" value="SVB88076.1"/>
    <property type="molecule type" value="Genomic_DNA"/>
</dbReference>
<gene>
    <name evidence="2" type="ORF">METZ01_LOCUS240930</name>
</gene>
<sequence>MDPGAVPGASTTRQTFPRQMADLNGGELGSTCVVKVRFLLGMIPPLSGQT</sequence>
<evidence type="ECO:0000313" key="2">
    <source>
        <dbReference type="EMBL" id="SVB88076.1"/>
    </source>
</evidence>
<organism evidence="2">
    <name type="scientific">marine metagenome</name>
    <dbReference type="NCBI Taxonomy" id="408172"/>
    <lineage>
        <taxon>unclassified sequences</taxon>
        <taxon>metagenomes</taxon>
        <taxon>ecological metagenomes</taxon>
    </lineage>
</organism>
<protein>
    <submittedName>
        <fullName evidence="2">Uncharacterized protein</fullName>
    </submittedName>
</protein>
<accession>A0A382HLB3</accession>
<reference evidence="2" key="1">
    <citation type="submission" date="2018-05" db="EMBL/GenBank/DDBJ databases">
        <authorList>
            <person name="Lanie J.A."/>
            <person name="Ng W.-L."/>
            <person name="Kazmierczak K.M."/>
            <person name="Andrzejewski T.M."/>
            <person name="Davidsen T.M."/>
            <person name="Wayne K.J."/>
            <person name="Tettelin H."/>
            <person name="Glass J.I."/>
            <person name="Rusch D."/>
            <person name="Podicherti R."/>
            <person name="Tsui H.-C.T."/>
            <person name="Winkler M.E."/>
        </authorList>
    </citation>
    <scope>NUCLEOTIDE SEQUENCE</scope>
</reference>